<dbReference type="InterPro" id="IPR000182">
    <property type="entry name" value="GNAT_dom"/>
</dbReference>
<evidence type="ECO:0000256" key="2">
    <source>
        <dbReference type="ARBA" id="ARBA00023315"/>
    </source>
</evidence>
<keyword evidence="2" id="KW-0012">Acyltransferase</keyword>
<dbReference type="Gene3D" id="3.40.630.30">
    <property type="match status" value="1"/>
</dbReference>
<dbReference type="PANTHER" id="PTHR43420:SF42">
    <property type="entry name" value="N-ACETYLTRANSFERASE DOMAIN-CONTAINING PROTEIN"/>
    <property type="match status" value="1"/>
</dbReference>
<organism evidence="4 5">
    <name type="scientific">Flavihumibacter fluminis</name>
    <dbReference type="NCBI Taxonomy" id="2909236"/>
    <lineage>
        <taxon>Bacteria</taxon>
        <taxon>Pseudomonadati</taxon>
        <taxon>Bacteroidota</taxon>
        <taxon>Chitinophagia</taxon>
        <taxon>Chitinophagales</taxon>
        <taxon>Chitinophagaceae</taxon>
        <taxon>Flavihumibacter</taxon>
    </lineage>
</organism>
<sequence length="143" mass="16136">MMKPEFEIKSVPLEVVLPIRQEVMYPGQAAELAKVAGDEEAIHWGLFATGKLVSVISLFNSLKYGRSLQFRKFATLADYQGKGYGSRLLQEVLDYGISQGYAVIWCNARVSALGFYNRFGFCQDGEAWQKNGIDYIIIKKVLR</sequence>
<dbReference type="InterPro" id="IPR016181">
    <property type="entry name" value="Acyl_CoA_acyltransferase"/>
</dbReference>
<dbReference type="Proteomes" id="UP001200145">
    <property type="component" value="Unassembled WGS sequence"/>
</dbReference>
<protein>
    <submittedName>
        <fullName evidence="4">GNAT family N-acetyltransferase</fullName>
    </submittedName>
</protein>
<evidence type="ECO:0000256" key="1">
    <source>
        <dbReference type="ARBA" id="ARBA00022679"/>
    </source>
</evidence>
<evidence type="ECO:0000313" key="4">
    <source>
        <dbReference type="EMBL" id="MCF1713458.1"/>
    </source>
</evidence>
<evidence type="ECO:0000259" key="3">
    <source>
        <dbReference type="PROSITE" id="PS51186"/>
    </source>
</evidence>
<dbReference type="PROSITE" id="PS51186">
    <property type="entry name" value="GNAT"/>
    <property type="match status" value="1"/>
</dbReference>
<evidence type="ECO:0000313" key="5">
    <source>
        <dbReference type="Proteomes" id="UP001200145"/>
    </source>
</evidence>
<keyword evidence="5" id="KW-1185">Reference proteome</keyword>
<dbReference type="EMBL" id="JAKEVY010000001">
    <property type="protein sequence ID" value="MCF1713458.1"/>
    <property type="molecule type" value="Genomic_DNA"/>
</dbReference>
<dbReference type="InterPro" id="IPR050680">
    <property type="entry name" value="YpeA/RimI_acetyltransf"/>
</dbReference>
<reference evidence="4 5" key="1">
    <citation type="submission" date="2022-01" db="EMBL/GenBank/DDBJ databases">
        <title>Flavihumibacter sp. nov., isolated from sediment of a river.</title>
        <authorList>
            <person name="Liu H."/>
        </authorList>
    </citation>
    <scope>NUCLEOTIDE SEQUENCE [LARGE SCALE GENOMIC DNA]</scope>
    <source>
        <strain evidence="4 5">RY-1</strain>
    </source>
</reference>
<name>A0ABS9BCR2_9BACT</name>
<keyword evidence="1" id="KW-0808">Transferase</keyword>
<proteinExistence type="predicted"/>
<dbReference type="CDD" id="cd04301">
    <property type="entry name" value="NAT_SF"/>
    <property type="match status" value="1"/>
</dbReference>
<dbReference type="Pfam" id="PF13673">
    <property type="entry name" value="Acetyltransf_10"/>
    <property type="match status" value="1"/>
</dbReference>
<dbReference type="PANTHER" id="PTHR43420">
    <property type="entry name" value="ACETYLTRANSFERASE"/>
    <property type="match status" value="1"/>
</dbReference>
<accession>A0ABS9BCR2</accession>
<gene>
    <name evidence="4" type="ORF">L0U88_02300</name>
</gene>
<dbReference type="RefSeq" id="WP_234863988.1">
    <property type="nucleotide sequence ID" value="NZ_JAKEVY010000001.1"/>
</dbReference>
<comment type="caution">
    <text evidence="4">The sequence shown here is derived from an EMBL/GenBank/DDBJ whole genome shotgun (WGS) entry which is preliminary data.</text>
</comment>
<dbReference type="SUPFAM" id="SSF55729">
    <property type="entry name" value="Acyl-CoA N-acyltransferases (Nat)"/>
    <property type="match status" value="1"/>
</dbReference>
<feature type="domain" description="N-acetyltransferase" evidence="3">
    <location>
        <begin position="1"/>
        <end position="142"/>
    </location>
</feature>